<dbReference type="SUPFAM" id="SSF51419">
    <property type="entry name" value="PLP-binding barrel"/>
    <property type="match status" value="1"/>
</dbReference>
<evidence type="ECO:0000256" key="2">
    <source>
        <dbReference type="ARBA" id="ARBA00023239"/>
    </source>
</evidence>
<evidence type="ECO:0000313" key="5">
    <source>
        <dbReference type="Proteomes" id="UP001524502"/>
    </source>
</evidence>
<keyword evidence="5" id="KW-1185">Reference proteome</keyword>
<dbReference type="InterPro" id="IPR051466">
    <property type="entry name" value="D-amino_acid_metab_enzyme"/>
</dbReference>
<dbReference type="SMART" id="SM01119">
    <property type="entry name" value="D-ser_dehydrat"/>
    <property type="match status" value="1"/>
</dbReference>
<dbReference type="PANTHER" id="PTHR28004:SF2">
    <property type="entry name" value="D-SERINE DEHYDRATASE"/>
    <property type="match status" value="1"/>
</dbReference>
<sequence length="369" mass="40738">MLISESYVGKHYQELPDPCLIVDLDKLDYNINLMQDYISHNTSCVLRPHIKTHKCPAIANMQIAAGAAGITCAKIGEAEVMAMSGIKNILIANQIVSEPKIKVLAGLNRYSEVMVCVDQKKNIDDLDYWAGAFGAKIPVLVELDIVQDRCGVRTAEETLELARYVCQKTNLIFKGMQAYEGRFPDDCFSEESKKAFSKETTGFATEVKKYLEDSGIQVDILSGVSTSTVKYATQIPQGMTEVQAGSYVFMESAYDPEVIGLPFKQSLYIVTKICSIYGDRIVLTAGEKSITNDQGKPLLLDDPQTGMDLNEEHCLVDMTEKLKDCAVGDTMLVIPSHCCTTVNLHDNLFGVRNGIVEAVWPVCARGRSY</sequence>
<accession>A0ABT1RML9</accession>
<dbReference type="InterPro" id="IPR001608">
    <property type="entry name" value="Ala_racemase_N"/>
</dbReference>
<dbReference type="RefSeq" id="WP_256131615.1">
    <property type="nucleotide sequence ID" value="NZ_JANFXK010000006.1"/>
</dbReference>
<dbReference type="Gene3D" id="3.20.20.10">
    <property type="entry name" value="Alanine racemase"/>
    <property type="match status" value="1"/>
</dbReference>
<reference evidence="4 5" key="1">
    <citation type="submission" date="2022-06" db="EMBL/GenBank/DDBJ databases">
        <title>Isolation of gut microbiota from human fecal samples.</title>
        <authorList>
            <person name="Pamer E.G."/>
            <person name="Barat B."/>
            <person name="Waligurski E."/>
            <person name="Medina S."/>
            <person name="Paddock L."/>
            <person name="Mostad J."/>
        </authorList>
    </citation>
    <scope>NUCLEOTIDE SEQUENCE [LARGE SCALE GENOMIC DNA]</scope>
    <source>
        <strain evidence="4 5">SL.3.17</strain>
    </source>
</reference>
<keyword evidence="4" id="KW-0413">Isomerase</keyword>
<evidence type="ECO:0000256" key="1">
    <source>
        <dbReference type="ARBA" id="ARBA00005323"/>
    </source>
</evidence>
<dbReference type="InterPro" id="IPR042208">
    <property type="entry name" value="D-ser_dehydrat-like_sf"/>
</dbReference>
<comment type="caution">
    <text evidence="4">The sequence shown here is derived from an EMBL/GenBank/DDBJ whole genome shotgun (WGS) entry which is preliminary data.</text>
</comment>
<dbReference type="EC" id="5.1.1.1" evidence="4"/>
<dbReference type="Pfam" id="PF01168">
    <property type="entry name" value="Ala_racemase_N"/>
    <property type="match status" value="1"/>
</dbReference>
<dbReference type="Proteomes" id="UP001524502">
    <property type="component" value="Unassembled WGS sequence"/>
</dbReference>
<dbReference type="EMBL" id="JANFXK010000006">
    <property type="protein sequence ID" value="MCQ4636428.1"/>
    <property type="molecule type" value="Genomic_DNA"/>
</dbReference>
<gene>
    <name evidence="4" type="ORF">NE619_06780</name>
</gene>
<name>A0ABT1RML9_9FIRM</name>
<dbReference type="Pfam" id="PF14031">
    <property type="entry name" value="D-ser_dehydrat"/>
    <property type="match status" value="1"/>
</dbReference>
<dbReference type="InterPro" id="IPR026956">
    <property type="entry name" value="D-ser_dehydrat-like_dom"/>
</dbReference>
<dbReference type="PANTHER" id="PTHR28004">
    <property type="entry name" value="ZGC:162816-RELATED"/>
    <property type="match status" value="1"/>
</dbReference>
<feature type="domain" description="D-serine dehydratase-like" evidence="3">
    <location>
        <begin position="266"/>
        <end position="352"/>
    </location>
</feature>
<dbReference type="GO" id="GO:0008784">
    <property type="term" value="F:alanine racemase activity"/>
    <property type="evidence" value="ECO:0007669"/>
    <property type="project" value="UniProtKB-EC"/>
</dbReference>
<evidence type="ECO:0000259" key="3">
    <source>
        <dbReference type="SMART" id="SM01119"/>
    </source>
</evidence>
<keyword evidence="2" id="KW-0456">Lyase</keyword>
<dbReference type="InterPro" id="IPR029066">
    <property type="entry name" value="PLP-binding_barrel"/>
</dbReference>
<proteinExistence type="inferred from homology"/>
<protein>
    <submittedName>
        <fullName evidence="4">Alanine racemase</fullName>
        <ecNumber evidence="4">5.1.1.1</ecNumber>
    </submittedName>
</protein>
<evidence type="ECO:0000313" key="4">
    <source>
        <dbReference type="EMBL" id="MCQ4636428.1"/>
    </source>
</evidence>
<comment type="similarity">
    <text evidence="1">Belongs to the DSD1 family.</text>
</comment>
<dbReference type="Gene3D" id="2.40.37.20">
    <property type="entry name" value="D-serine dehydratase-like domain"/>
    <property type="match status" value="1"/>
</dbReference>
<organism evidence="4 5">
    <name type="scientific">Anaerovorax odorimutans</name>
    <dbReference type="NCBI Taxonomy" id="109327"/>
    <lineage>
        <taxon>Bacteria</taxon>
        <taxon>Bacillati</taxon>
        <taxon>Bacillota</taxon>
        <taxon>Clostridia</taxon>
        <taxon>Peptostreptococcales</taxon>
        <taxon>Anaerovoracaceae</taxon>
        <taxon>Anaerovorax</taxon>
    </lineage>
</organism>